<evidence type="ECO:0000259" key="1">
    <source>
        <dbReference type="Pfam" id="PF00266"/>
    </source>
</evidence>
<comment type="caution">
    <text evidence="3">The sequence shown here is derived from an EMBL/GenBank/DDBJ whole genome shotgun (WGS) entry which is preliminary data.</text>
</comment>
<dbReference type="SUPFAM" id="SSF53383">
    <property type="entry name" value="PLP-dependent transferases"/>
    <property type="match status" value="1"/>
</dbReference>
<keyword evidence="3" id="KW-0032">Aminotransferase</keyword>
<sequence length="370" mass="39398">MTLVRPTLPVTTPLPHLDAEGAFALQQRIVAAICDELPGDELFRADVGVKLGLGRPHTTARVERVLARTFDAEDACLVQGAGTGAIRAALSAGPWRDGQRRLLAHDAPDYSTTATTFRDGLVEAVRVDLNDPEAVDAALKAPDSPAWVYIQHTRQRLADSFDPIAVVERAHALGKRVIVDENYAAVRTPRLGVQVGAAASTFSLFKLHGPEGVGVVVGDADLCDAAHAANYSGGGQVQGPQAVAALQSLVSAPLNWARQSKEVHRLARLLRDGAVHGIADAVVANVQDLCVVALLDTPVADDVRARASRYGAAPYPVGSNSRYEIAPMIYRLSSSTLDAQPELREWTLRINPMRAGADLTADILSRALRG</sequence>
<feature type="domain" description="Aminotransferase class V" evidence="1">
    <location>
        <begin position="143"/>
        <end position="234"/>
    </location>
</feature>
<reference evidence="3 4" key="1">
    <citation type="submission" date="2019-02" db="EMBL/GenBank/DDBJ databases">
        <title>Sequencing the genomes of 1000 actinobacteria strains.</title>
        <authorList>
            <person name="Klenk H.-P."/>
        </authorList>
    </citation>
    <scope>NUCLEOTIDE SEQUENCE [LARGE SCALE GENOMIC DNA]</scope>
    <source>
        <strain evidence="3 4">DSM 16932</strain>
    </source>
</reference>
<evidence type="ECO:0000313" key="4">
    <source>
        <dbReference type="Proteomes" id="UP000293852"/>
    </source>
</evidence>
<dbReference type="EMBL" id="SGWX01000001">
    <property type="protein sequence ID" value="RZS62376.1"/>
    <property type="molecule type" value="Genomic_DNA"/>
</dbReference>
<dbReference type="Pfam" id="PF22475">
    <property type="entry name" value="YhfS-like_C"/>
    <property type="match status" value="1"/>
</dbReference>
<dbReference type="OrthoDB" id="9787096at2"/>
<evidence type="ECO:0000313" key="3">
    <source>
        <dbReference type="EMBL" id="RZS62376.1"/>
    </source>
</evidence>
<dbReference type="InterPro" id="IPR015421">
    <property type="entry name" value="PyrdxlP-dep_Trfase_major"/>
</dbReference>
<dbReference type="Pfam" id="PF00266">
    <property type="entry name" value="Aminotran_5"/>
    <property type="match status" value="1"/>
</dbReference>
<gene>
    <name evidence="3" type="ORF">EV386_2708</name>
</gene>
<organism evidence="3 4">
    <name type="scientific">Xylanimonas ulmi</name>
    <dbReference type="NCBI Taxonomy" id="228973"/>
    <lineage>
        <taxon>Bacteria</taxon>
        <taxon>Bacillati</taxon>
        <taxon>Actinomycetota</taxon>
        <taxon>Actinomycetes</taxon>
        <taxon>Micrococcales</taxon>
        <taxon>Promicromonosporaceae</taxon>
        <taxon>Xylanimonas</taxon>
    </lineage>
</organism>
<dbReference type="AlphaFoldDB" id="A0A4Q7M391"/>
<dbReference type="InterPro" id="IPR000192">
    <property type="entry name" value="Aminotrans_V_dom"/>
</dbReference>
<proteinExistence type="predicted"/>
<dbReference type="GO" id="GO:0008483">
    <property type="term" value="F:transaminase activity"/>
    <property type="evidence" value="ECO:0007669"/>
    <property type="project" value="UniProtKB-KW"/>
</dbReference>
<dbReference type="InterPro" id="IPR054718">
    <property type="entry name" value="YhfS-like_C"/>
</dbReference>
<dbReference type="Gene3D" id="3.90.1150.130">
    <property type="match status" value="1"/>
</dbReference>
<keyword evidence="3" id="KW-0808">Transferase</keyword>
<name>A0A4Q7M391_9MICO</name>
<protein>
    <submittedName>
        <fullName evidence="3">Aminotransferase class V</fullName>
    </submittedName>
</protein>
<keyword evidence="4" id="KW-1185">Reference proteome</keyword>
<accession>A0A4Q7M391</accession>
<evidence type="ECO:0000259" key="2">
    <source>
        <dbReference type="Pfam" id="PF22475"/>
    </source>
</evidence>
<dbReference type="Gene3D" id="3.40.640.10">
    <property type="entry name" value="Type I PLP-dependent aspartate aminotransferase-like (Major domain)"/>
    <property type="match status" value="1"/>
</dbReference>
<dbReference type="Proteomes" id="UP000293852">
    <property type="component" value="Unassembled WGS sequence"/>
</dbReference>
<dbReference type="InterPro" id="IPR015424">
    <property type="entry name" value="PyrdxlP-dep_Trfase"/>
</dbReference>
<feature type="domain" description="YhfS-like C-terminal" evidence="2">
    <location>
        <begin position="265"/>
        <end position="364"/>
    </location>
</feature>